<gene>
    <name evidence="3" type="ORF">BLNAU_9651</name>
</gene>
<keyword evidence="4" id="KW-1185">Reference proteome</keyword>
<dbReference type="InterPro" id="IPR000719">
    <property type="entry name" value="Prot_kinase_dom"/>
</dbReference>
<feature type="region of interest" description="Disordered" evidence="1">
    <location>
        <begin position="197"/>
        <end position="247"/>
    </location>
</feature>
<feature type="domain" description="Protein kinase" evidence="2">
    <location>
        <begin position="1"/>
        <end position="131"/>
    </location>
</feature>
<comment type="caution">
    <text evidence="3">The sequence shown here is derived from an EMBL/GenBank/DDBJ whole genome shotgun (WGS) entry which is preliminary data.</text>
</comment>
<dbReference type="InterPro" id="IPR011009">
    <property type="entry name" value="Kinase-like_dom_sf"/>
</dbReference>
<feature type="compositionally biased region" description="Basic and acidic residues" evidence="1">
    <location>
        <begin position="197"/>
        <end position="222"/>
    </location>
</feature>
<dbReference type="SUPFAM" id="SSF56112">
    <property type="entry name" value="Protein kinase-like (PK-like)"/>
    <property type="match status" value="1"/>
</dbReference>
<proteinExistence type="predicted"/>
<feature type="compositionally biased region" description="Polar residues" evidence="1">
    <location>
        <begin position="234"/>
        <end position="247"/>
    </location>
</feature>
<dbReference type="Proteomes" id="UP001281761">
    <property type="component" value="Unassembled WGS sequence"/>
</dbReference>
<evidence type="ECO:0000259" key="2">
    <source>
        <dbReference type="PROSITE" id="PS50011"/>
    </source>
</evidence>
<evidence type="ECO:0000256" key="1">
    <source>
        <dbReference type="SAM" id="MobiDB-lite"/>
    </source>
</evidence>
<dbReference type="Gene3D" id="1.20.5.1070">
    <property type="entry name" value="Head and neck region of the ectodomain of NDV fusion glycoprotein"/>
    <property type="match status" value="1"/>
</dbReference>
<protein>
    <recommendedName>
        <fullName evidence="2">Protein kinase domain-containing protein</fullName>
    </recommendedName>
</protein>
<dbReference type="PROSITE" id="PS50011">
    <property type="entry name" value="PROTEIN_KINASE_DOM"/>
    <property type="match status" value="1"/>
</dbReference>
<organism evidence="3 4">
    <name type="scientific">Blattamonas nauphoetae</name>
    <dbReference type="NCBI Taxonomy" id="2049346"/>
    <lineage>
        <taxon>Eukaryota</taxon>
        <taxon>Metamonada</taxon>
        <taxon>Preaxostyla</taxon>
        <taxon>Oxymonadida</taxon>
        <taxon>Blattamonas</taxon>
    </lineage>
</organism>
<sequence>MCCLGWGDIGGAVVDGPMKTASAAEYQTMKFWGPEMYAVGEGKAVSVSQAGDMWAFGLIVLQLLTGQEWISGTNGMEIGESVRGFDVGSVCKKAKIEKSVEPVLCLLLHKNPQLRLSSAELIRSSGLRSILGSETPLSQFLREELETTRSHLDTTRTELDTTKLTVGKLQSKLSESESKVAQLEQKCTRLEKEIGQLRTNVTDKEPKQKEEESEQLRRDLRNKAPKLKAKKKSSTQPQQTIQKTKADVATNSQQIVASDVIVAFSPDHFRVSGSTVRRINSTSWVGCFTKPVSKGIHRMSITKEAPFVMFGVCDAAEYPNYLKSTVFESPKAAMMDGVGGDLRSASLVRLINTPPQVGQEWSAEADLEKRTLHFFIDGVQQEYYFGNIPVPLVFALDVFMQNTSVGITFWGELKKSKTKASSSVEGAIV</sequence>
<evidence type="ECO:0000313" key="3">
    <source>
        <dbReference type="EMBL" id="KAK2955423.1"/>
    </source>
</evidence>
<feature type="compositionally biased region" description="Basic residues" evidence="1">
    <location>
        <begin position="223"/>
        <end position="233"/>
    </location>
</feature>
<reference evidence="3 4" key="1">
    <citation type="journal article" date="2022" name="bioRxiv">
        <title>Genomics of Preaxostyla Flagellates Illuminates Evolutionary Transitions and the Path Towards Mitochondrial Loss.</title>
        <authorList>
            <person name="Novak L.V.F."/>
            <person name="Treitli S.C."/>
            <person name="Pyrih J."/>
            <person name="Halakuc P."/>
            <person name="Pipaliya S.V."/>
            <person name="Vacek V."/>
            <person name="Brzon O."/>
            <person name="Soukal P."/>
            <person name="Eme L."/>
            <person name="Dacks J.B."/>
            <person name="Karnkowska A."/>
            <person name="Elias M."/>
            <person name="Hampl V."/>
        </authorList>
    </citation>
    <scope>NUCLEOTIDE SEQUENCE [LARGE SCALE GENOMIC DNA]</scope>
    <source>
        <strain evidence="3">NAU3</strain>
        <tissue evidence="3">Gut</tissue>
    </source>
</reference>
<name>A0ABQ9XVB2_9EUKA</name>
<dbReference type="EMBL" id="JARBJD010000067">
    <property type="protein sequence ID" value="KAK2955423.1"/>
    <property type="molecule type" value="Genomic_DNA"/>
</dbReference>
<accession>A0ABQ9XVB2</accession>
<dbReference type="Gene3D" id="1.10.510.10">
    <property type="entry name" value="Transferase(Phosphotransferase) domain 1"/>
    <property type="match status" value="1"/>
</dbReference>
<evidence type="ECO:0000313" key="4">
    <source>
        <dbReference type="Proteomes" id="UP001281761"/>
    </source>
</evidence>